<dbReference type="Pfam" id="PF25581">
    <property type="entry name" value="AsqO_C"/>
    <property type="match status" value="1"/>
</dbReference>
<dbReference type="GO" id="GO:0008270">
    <property type="term" value="F:zinc ion binding"/>
    <property type="evidence" value="ECO:0007669"/>
    <property type="project" value="UniProtKB-KW"/>
</dbReference>
<evidence type="ECO:0000256" key="6">
    <source>
        <dbReference type="ARBA" id="ARBA00022833"/>
    </source>
</evidence>
<dbReference type="PROSITE" id="PS00028">
    <property type="entry name" value="ZINC_FINGER_C2H2_1"/>
    <property type="match status" value="1"/>
</dbReference>
<name>A0A1V6YA82_PENNA</name>
<evidence type="ECO:0000256" key="7">
    <source>
        <dbReference type="ARBA" id="ARBA00023015"/>
    </source>
</evidence>
<evidence type="ECO:0000256" key="3">
    <source>
        <dbReference type="ARBA" id="ARBA00022723"/>
    </source>
</evidence>
<feature type="region of interest" description="Disordered" evidence="12">
    <location>
        <begin position="222"/>
        <end position="270"/>
    </location>
</feature>
<keyword evidence="3" id="KW-0479">Metal-binding</keyword>
<keyword evidence="6" id="KW-0862">Zinc</keyword>
<accession>A0A1V6YA82</accession>
<evidence type="ECO:0000256" key="11">
    <source>
        <dbReference type="PROSITE-ProRule" id="PRU00042"/>
    </source>
</evidence>
<feature type="compositionally biased region" description="Polar residues" evidence="12">
    <location>
        <begin position="173"/>
        <end position="183"/>
    </location>
</feature>
<feature type="region of interest" description="Disordered" evidence="12">
    <location>
        <begin position="171"/>
        <end position="198"/>
    </location>
</feature>
<protein>
    <recommendedName>
        <fullName evidence="13">C2H2-type domain-containing protein</fullName>
    </recommendedName>
</protein>
<dbReference type="InterPro" id="IPR057722">
    <property type="entry name" value="AsqO/PenF-like_C"/>
</dbReference>
<evidence type="ECO:0000256" key="4">
    <source>
        <dbReference type="ARBA" id="ARBA00022737"/>
    </source>
</evidence>
<gene>
    <name evidence="14" type="ORF">PENNAL_c0027G00456</name>
</gene>
<dbReference type="GO" id="GO:0005634">
    <property type="term" value="C:nucleus"/>
    <property type="evidence" value="ECO:0007669"/>
    <property type="project" value="UniProtKB-SubCell"/>
</dbReference>
<dbReference type="FunFam" id="3.30.160.60:FF:001156">
    <property type="entry name" value="Zinc finger protein 407"/>
    <property type="match status" value="1"/>
</dbReference>
<feature type="region of interest" description="Disordered" evidence="12">
    <location>
        <begin position="470"/>
        <end position="497"/>
    </location>
</feature>
<feature type="domain" description="C2H2-type" evidence="13">
    <location>
        <begin position="446"/>
        <end position="464"/>
    </location>
</feature>
<keyword evidence="8" id="KW-0238">DNA-binding</keyword>
<evidence type="ECO:0000313" key="15">
    <source>
        <dbReference type="Proteomes" id="UP000191691"/>
    </source>
</evidence>
<comment type="subcellular location">
    <subcellularLocation>
        <location evidence="1">Nucleus</location>
    </subcellularLocation>
</comment>
<keyword evidence="5 11" id="KW-0863">Zinc-finger</keyword>
<comment type="similarity">
    <text evidence="2">Belongs to the krueppel C2H2-type zinc-finger protein family.</text>
</comment>
<dbReference type="InterPro" id="IPR013087">
    <property type="entry name" value="Znf_C2H2_type"/>
</dbReference>
<proteinExistence type="inferred from homology"/>
<keyword evidence="7" id="KW-0805">Transcription regulation</keyword>
<reference evidence="15" key="1">
    <citation type="journal article" date="2017" name="Nat. Microbiol.">
        <title>Global analysis of biosynthetic gene clusters reveals vast potential of secondary metabolite production in Penicillium species.</title>
        <authorList>
            <person name="Nielsen J.C."/>
            <person name="Grijseels S."/>
            <person name="Prigent S."/>
            <person name="Ji B."/>
            <person name="Dainat J."/>
            <person name="Nielsen K.F."/>
            <person name="Frisvad J.C."/>
            <person name="Workman M."/>
            <person name="Nielsen J."/>
        </authorList>
    </citation>
    <scope>NUCLEOTIDE SEQUENCE [LARGE SCALE GENOMIC DNA]</scope>
    <source>
        <strain evidence="15">IBT 13039</strain>
    </source>
</reference>
<organism evidence="14 15">
    <name type="scientific">Penicillium nalgiovense</name>
    <dbReference type="NCBI Taxonomy" id="60175"/>
    <lineage>
        <taxon>Eukaryota</taxon>
        <taxon>Fungi</taxon>
        <taxon>Dikarya</taxon>
        <taxon>Ascomycota</taxon>
        <taxon>Pezizomycotina</taxon>
        <taxon>Eurotiomycetes</taxon>
        <taxon>Eurotiomycetidae</taxon>
        <taxon>Eurotiales</taxon>
        <taxon>Aspergillaceae</taxon>
        <taxon>Penicillium</taxon>
    </lineage>
</organism>
<dbReference type="Proteomes" id="UP000191691">
    <property type="component" value="Unassembled WGS sequence"/>
</dbReference>
<keyword evidence="10" id="KW-0539">Nucleus</keyword>
<dbReference type="PROSITE" id="PS50157">
    <property type="entry name" value="ZINC_FINGER_C2H2_2"/>
    <property type="match status" value="2"/>
</dbReference>
<feature type="compositionally biased region" description="Polar residues" evidence="12">
    <location>
        <begin position="222"/>
        <end position="234"/>
    </location>
</feature>
<dbReference type="STRING" id="60175.A0A1V6YA82"/>
<evidence type="ECO:0000256" key="10">
    <source>
        <dbReference type="ARBA" id="ARBA00023242"/>
    </source>
</evidence>
<feature type="region of interest" description="Disordered" evidence="12">
    <location>
        <begin position="44"/>
        <end position="66"/>
    </location>
</feature>
<keyword evidence="15" id="KW-1185">Reference proteome</keyword>
<dbReference type="SUPFAM" id="SSF159245">
    <property type="entry name" value="AttH-like"/>
    <property type="match status" value="1"/>
</dbReference>
<dbReference type="Pfam" id="PF24137">
    <property type="entry name" value="DA_N"/>
    <property type="match status" value="1"/>
</dbReference>
<evidence type="ECO:0000313" key="14">
    <source>
        <dbReference type="EMBL" id="OQE84234.1"/>
    </source>
</evidence>
<dbReference type="EMBL" id="MOOB01000027">
    <property type="protein sequence ID" value="OQE84234.1"/>
    <property type="molecule type" value="Genomic_DNA"/>
</dbReference>
<comment type="caution">
    <text evidence="14">The sequence shown here is derived from an EMBL/GenBank/DDBJ whole genome shotgun (WGS) entry which is preliminary data.</text>
</comment>
<feature type="domain" description="C2H2-type" evidence="13">
    <location>
        <begin position="418"/>
        <end position="445"/>
    </location>
</feature>
<evidence type="ECO:0000256" key="9">
    <source>
        <dbReference type="ARBA" id="ARBA00023163"/>
    </source>
</evidence>
<dbReference type="SMART" id="SM00355">
    <property type="entry name" value="ZnF_C2H2"/>
    <property type="match status" value="2"/>
</dbReference>
<dbReference type="InterPro" id="IPR036236">
    <property type="entry name" value="Znf_C2H2_sf"/>
</dbReference>
<dbReference type="GO" id="GO:0000981">
    <property type="term" value="F:DNA-binding transcription factor activity, RNA polymerase II-specific"/>
    <property type="evidence" value="ECO:0007669"/>
    <property type="project" value="TreeGrafter"/>
</dbReference>
<evidence type="ECO:0000259" key="13">
    <source>
        <dbReference type="PROSITE" id="PS50157"/>
    </source>
</evidence>
<keyword evidence="9" id="KW-0804">Transcription</keyword>
<dbReference type="AlphaFoldDB" id="A0A1V6YA82"/>
<dbReference type="SUPFAM" id="SSF57667">
    <property type="entry name" value="beta-beta-alpha zinc fingers"/>
    <property type="match status" value="1"/>
</dbReference>
<dbReference type="GO" id="GO:0003677">
    <property type="term" value="F:DNA binding"/>
    <property type="evidence" value="ECO:0007669"/>
    <property type="project" value="UniProtKB-KW"/>
</dbReference>
<sequence length="936" mass="100412">MWALKFRGRQYPSHLQENSWPQISRKFPCFSGEPESLDSLHIPIASPSDRRSPLLDSTSPSGAVPGDRDWALNGSSFGQLTNINDSEFYVGVRDPSANLATLAVPSGMGSALDALSAPPLNIRRPAAPTLPSFELPPPPFTLGAAPKYGNPTHPPVSHAPVNVSVGNLLTPPATIQTGEQATPQPLAPSTGASSELPPAYWSGANPYGQSWASGVNPYPARNSFSPSSGMQRSSVIPPPTTDGLPHPYEAPTLSYQPLPAPSTMPPSASQPAMAMYHGGPATSPAPLPSNDPYGPKHQHMYATSPPLHSPHQAGFSPMYGPAGLGIHPPGRMPAHSPSAGQPPLGYPRQPWPSYSLPAMNGPVMTNVHSPGGPMSMMGGMQPGLLPGFNSGHVASSQHLYGGHQPPHGMPAPAADRPFKCDQCPQSFNRNHDLKRHKRIHLAVKPFPCSHCDKSFSRKDALKRHILVKGCGKDGDSDANSNQTGTDIKGEGRSEDGSPLLNGRVAEAWLSSAQLGCILAPYTTQQTLAFPSQHKTSEKSLLYLLRAGKDSRSGSYQIPSAVQNGTSRARFDIPTPGTTLDIETLFRLDAPQIDYINGSVYDWWYFDAVSEANPDDSLVVTFFSSSAEAFPFLHANETSVLSVWLWASFANGTVFADSVPATVATVTGANTAGTNSSGEWSSTGFSWAALTENLSQYDIIISSEKLQVEGRLTLTSRVPHHLPCGIQAERTTLEIAPHIGWVNLVPDAVGEVDMKIHGSTLKFRGPGYHDKNWSDQPFTDSVQSWYWGHGRLGPYSIVWFSYLAIDDPTNATYVSSYIAKDGELLISACDPSILTVRPVGSPGTTGGRYPPRMGDIPDGFRLEYDLGEANGQLKVNVSVRTLIAGNGNDYMRWTGDIVGEVIEYESQRTQEAGSGDPEREDSPLVGVAVLEQFVMVE</sequence>
<evidence type="ECO:0000256" key="5">
    <source>
        <dbReference type="ARBA" id="ARBA00022771"/>
    </source>
</evidence>
<dbReference type="FunFam" id="3.30.160.60:FF:000630">
    <property type="entry name" value="Zinc finger protein 180"/>
    <property type="match status" value="1"/>
</dbReference>
<dbReference type="PANTHER" id="PTHR24394:SF44">
    <property type="entry name" value="ZINC FINGER PROTEIN 271-LIKE"/>
    <property type="match status" value="1"/>
</dbReference>
<keyword evidence="4" id="KW-0677">Repeat</keyword>
<dbReference type="PANTHER" id="PTHR24394">
    <property type="entry name" value="ZINC FINGER PROTEIN"/>
    <property type="match status" value="1"/>
</dbReference>
<dbReference type="Pfam" id="PF00096">
    <property type="entry name" value="zf-C2H2"/>
    <property type="match status" value="2"/>
</dbReference>
<dbReference type="InterPro" id="IPR056402">
    <property type="entry name" value="DA_N"/>
</dbReference>
<dbReference type="Gene3D" id="3.30.160.60">
    <property type="entry name" value="Classic Zinc Finger"/>
    <property type="match status" value="2"/>
</dbReference>
<evidence type="ECO:0000256" key="8">
    <source>
        <dbReference type="ARBA" id="ARBA00023125"/>
    </source>
</evidence>
<evidence type="ECO:0000256" key="12">
    <source>
        <dbReference type="SAM" id="MobiDB-lite"/>
    </source>
</evidence>
<evidence type="ECO:0000256" key="1">
    <source>
        <dbReference type="ARBA" id="ARBA00004123"/>
    </source>
</evidence>
<evidence type="ECO:0000256" key="2">
    <source>
        <dbReference type="ARBA" id="ARBA00006991"/>
    </source>
</evidence>